<comment type="subcellular location">
    <subcellularLocation>
        <location evidence="1">Membrane</location>
        <topology evidence="1">Multi-pass membrane protein</topology>
    </subcellularLocation>
</comment>
<name>A0ABR0L9P4_9PEZI</name>
<evidence type="ECO:0000256" key="5">
    <source>
        <dbReference type="ARBA" id="ARBA00023136"/>
    </source>
</evidence>
<dbReference type="Pfam" id="PF13520">
    <property type="entry name" value="AA_permease_2"/>
    <property type="match status" value="1"/>
</dbReference>
<keyword evidence="5 6" id="KW-0472">Membrane</keyword>
<dbReference type="PANTHER" id="PTHR45649">
    <property type="entry name" value="AMINO-ACID PERMEASE BAT1"/>
    <property type="match status" value="1"/>
</dbReference>
<keyword evidence="8" id="KW-1185">Reference proteome</keyword>
<feature type="transmembrane region" description="Helical" evidence="6">
    <location>
        <begin position="31"/>
        <end position="46"/>
    </location>
</feature>
<evidence type="ECO:0000256" key="1">
    <source>
        <dbReference type="ARBA" id="ARBA00004141"/>
    </source>
</evidence>
<gene>
    <name evidence="7" type="ORF">LTR32_002635</name>
</gene>
<dbReference type="Proteomes" id="UP001308179">
    <property type="component" value="Unassembled WGS sequence"/>
</dbReference>
<evidence type="ECO:0000313" key="7">
    <source>
        <dbReference type="EMBL" id="KAK5145632.1"/>
    </source>
</evidence>
<keyword evidence="2" id="KW-0813">Transport</keyword>
<evidence type="ECO:0000256" key="6">
    <source>
        <dbReference type="SAM" id="Phobius"/>
    </source>
</evidence>
<feature type="transmembrane region" description="Helical" evidence="6">
    <location>
        <begin position="98"/>
        <end position="116"/>
    </location>
</feature>
<evidence type="ECO:0000256" key="2">
    <source>
        <dbReference type="ARBA" id="ARBA00022448"/>
    </source>
</evidence>
<dbReference type="PANTHER" id="PTHR45649:SF2">
    <property type="entry name" value="ACID PERMEASE, PUTATIVE-RELATED"/>
    <property type="match status" value="1"/>
</dbReference>
<dbReference type="EMBL" id="JAVRRR010000136">
    <property type="protein sequence ID" value="KAK5145632.1"/>
    <property type="molecule type" value="Genomic_DNA"/>
</dbReference>
<protein>
    <recommendedName>
        <fullName evidence="9">Amino acid permease/ SLC12A domain-containing protein</fullName>
    </recommendedName>
</protein>
<organism evidence="7 8">
    <name type="scientific">Rachicladosporium monterosium</name>
    <dbReference type="NCBI Taxonomy" id="1507873"/>
    <lineage>
        <taxon>Eukaryota</taxon>
        <taxon>Fungi</taxon>
        <taxon>Dikarya</taxon>
        <taxon>Ascomycota</taxon>
        <taxon>Pezizomycotina</taxon>
        <taxon>Dothideomycetes</taxon>
        <taxon>Dothideomycetidae</taxon>
        <taxon>Cladosporiales</taxon>
        <taxon>Cladosporiaceae</taxon>
        <taxon>Rachicladosporium</taxon>
    </lineage>
</organism>
<dbReference type="InterPro" id="IPR002293">
    <property type="entry name" value="AA/rel_permease1"/>
</dbReference>
<keyword evidence="4 6" id="KW-1133">Transmembrane helix</keyword>
<evidence type="ECO:0000256" key="4">
    <source>
        <dbReference type="ARBA" id="ARBA00022989"/>
    </source>
</evidence>
<accession>A0ABR0L9P4</accession>
<evidence type="ECO:0000256" key="3">
    <source>
        <dbReference type="ARBA" id="ARBA00022692"/>
    </source>
</evidence>
<sequence length="135" mass="14453">MTVSLGVTAILSCIVIGSATAYGVFVTLVNSGLLSSYAICIGCILYKRIRGEPFPPSQFSLGGAGKIVNAIALAFLSVAWVFQFFPSAPDPTGTSMNWSILIFGAVIIFFTVYYAVNARHRYTGPVVHVTRHTAE</sequence>
<comment type="caution">
    <text evidence="7">The sequence shown here is derived from an EMBL/GenBank/DDBJ whole genome shotgun (WGS) entry which is preliminary data.</text>
</comment>
<proteinExistence type="predicted"/>
<feature type="transmembrane region" description="Helical" evidence="6">
    <location>
        <begin position="67"/>
        <end position="86"/>
    </location>
</feature>
<keyword evidence="3 6" id="KW-0812">Transmembrane</keyword>
<reference evidence="7 8" key="1">
    <citation type="submission" date="2023-08" db="EMBL/GenBank/DDBJ databases">
        <title>Black Yeasts Isolated from many extreme environments.</title>
        <authorList>
            <person name="Coleine C."/>
            <person name="Stajich J.E."/>
            <person name="Selbmann L."/>
        </authorList>
    </citation>
    <scope>NUCLEOTIDE SEQUENCE [LARGE SCALE GENOMIC DNA]</scope>
    <source>
        <strain evidence="7 8">CCFEE 5386</strain>
    </source>
</reference>
<evidence type="ECO:0008006" key="9">
    <source>
        <dbReference type="Google" id="ProtNLM"/>
    </source>
</evidence>
<evidence type="ECO:0000313" key="8">
    <source>
        <dbReference type="Proteomes" id="UP001308179"/>
    </source>
</evidence>